<name>A0ABD3CNK3_9LAMI</name>
<organism evidence="1 2">
    <name type="scientific">Castilleja foliolosa</name>
    <dbReference type="NCBI Taxonomy" id="1961234"/>
    <lineage>
        <taxon>Eukaryota</taxon>
        <taxon>Viridiplantae</taxon>
        <taxon>Streptophyta</taxon>
        <taxon>Embryophyta</taxon>
        <taxon>Tracheophyta</taxon>
        <taxon>Spermatophyta</taxon>
        <taxon>Magnoliopsida</taxon>
        <taxon>eudicotyledons</taxon>
        <taxon>Gunneridae</taxon>
        <taxon>Pentapetalae</taxon>
        <taxon>asterids</taxon>
        <taxon>lamiids</taxon>
        <taxon>Lamiales</taxon>
        <taxon>Orobanchaceae</taxon>
        <taxon>Pedicularideae</taxon>
        <taxon>Castillejinae</taxon>
        <taxon>Castilleja</taxon>
    </lineage>
</organism>
<reference evidence="2" key="1">
    <citation type="journal article" date="2024" name="IScience">
        <title>Strigolactones Initiate the Formation of Haustorium-like Structures in Castilleja.</title>
        <authorList>
            <person name="Buerger M."/>
            <person name="Peterson D."/>
            <person name="Chory J."/>
        </authorList>
    </citation>
    <scope>NUCLEOTIDE SEQUENCE [LARGE SCALE GENOMIC DNA]</scope>
</reference>
<dbReference type="EMBL" id="JAVIJP010000032">
    <property type="protein sequence ID" value="KAL3631124.1"/>
    <property type="molecule type" value="Genomic_DNA"/>
</dbReference>
<evidence type="ECO:0000313" key="2">
    <source>
        <dbReference type="Proteomes" id="UP001632038"/>
    </source>
</evidence>
<protein>
    <submittedName>
        <fullName evidence="1">Uncharacterized protein</fullName>
    </submittedName>
</protein>
<proteinExistence type="predicted"/>
<evidence type="ECO:0000313" key="1">
    <source>
        <dbReference type="EMBL" id="KAL3631124.1"/>
    </source>
</evidence>
<sequence>MWRRRRAFTSKPPQTNCPLIIPLFPILFFSPEQEMLILSQTHLEITLEISHLVLLKASI</sequence>
<keyword evidence="2" id="KW-1185">Reference proteome</keyword>
<gene>
    <name evidence="1" type="ORF">CASFOL_024108</name>
</gene>
<comment type="caution">
    <text evidence="1">The sequence shown here is derived from an EMBL/GenBank/DDBJ whole genome shotgun (WGS) entry which is preliminary data.</text>
</comment>
<accession>A0ABD3CNK3</accession>
<dbReference type="Proteomes" id="UP001632038">
    <property type="component" value="Unassembled WGS sequence"/>
</dbReference>
<dbReference type="AlphaFoldDB" id="A0ABD3CNK3"/>